<feature type="compositionally biased region" description="Low complexity" evidence="1">
    <location>
        <begin position="38"/>
        <end position="49"/>
    </location>
</feature>
<feature type="region of interest" description="Disordered" evidence="1">
    <location>
        <begin position="1"/>
        <end position="87"/>
    </location>
</feature>
<accession>A0A1I6T6S0</accession>
<dbReference type="AlphaFoldDB" id="A0A1I6T6S0"/>
<dbReference type="Proteomes" id="UP000198852">
    <property type="component" value="Unassembled WGS sequence"/>
</dbReference>
<sequence>MDGVDNSKAPRGSDGASLPGAETAGQSVDGSELAGPDLARAALQAAREQSAAKRKARVAAGKTGKLRTARRRRGWTGAGPDERDPQPLGRLAARIAKDQGWTEHLSGGQVFARWNSLVGEEIAEHTKPVQLKEGELTVQAQSTAWATQLRLLQRQILKRISDGVGRDVVKRIKVQGPAAPSWRHGPRHISGRGPRDTYG</sequence>
<evidence type="ECO:0000256" key="1">
    <source>
        <dbReference type="SAM" id="MobiDB-lite"/>
    </source>
</evidence>
<dbReference type="Pfam" id="PF05258">
    <property type="entry name" value="DciA"/>
    <property type="match status" value="1"/>
</dbReference>
<protein>
    <submittedName>
        <fullName evidence="2">Predicted nucleic acid-binding protein, contains Zn-ribbon domain (Includes truncated derivatives)</fullName>
    </submittedName>
</protein>
<dbReference type="InterPro" id="IPR007922">
    <property type="entry name" value="DciA-like"/>
</dbReference>
<evidence type="ECO:0000313" key="2">
    <source>
        <dbReference type="EMBL" id="SFS84934.1"/>
    </source>
</evidence>
<dbReference type="PANTHER" id="PTHR36456">
    <property type="entry name" value="UPF0232 PROTEIN SCO3875"/>
    <property type="match status" value="1"/>
</dbReference>
<keyword evidence="3" id="KW-1185">Reference proteome</keyword>
<feature type="compositionally biased region" description="Basic residues" evidence="1">
    <location>
        <begin position="64"/>
        <end position="74"/>
    </location>
</feature>
<evidence type="ECO:0000313" key="3">
    <source>
        <dbReference type="Proteomes" id="UP000198852"/>
    </source>
</evidence>
<dbReference type="EMBL" id="FOZX01000006">
    <property type="protein sequence ID" value="SFS84934.1"/>
    <property type="molecule type" value="Genomic_DNA"/>
</dbReference>
<reference evidence="3" key="1">
    <citation type="submission" date="2016-10" db="EMBL/GenBank/DDBJ databases">
        <authorList>
            <person name="Varghese N."/>
            <person name="Submissions S."/>
        </authorList>
    </citation>
    <scope>NUCLEOTIDE SEQUENCE [LARGE SCALE GENOMIC DNA]</scope>
    <source>
        <strain evidence="3">DSM 44771</strain>
    </source>
</reference>
<gene>
    <name evidence="2" type="ORF">SAMN05660874_03713</name>
</gene>
<feature type="region of interest" description="Disordered" evidence="1">
    <location>
        <begin position="176"/>
        <end position="199"/>
    </location>
</feature>
<dbReference type="RefSeq" id="WP_425442029.1">
    <property type="nucleotide sequence ID" value="NZ_FOZX01000006.1"/>
</dbReference>
<name>A0A1I6T6S0_9PSEU</name>
<dbReference type="STRING" id="95161.SAMN05660874_03713"/>
<organism evidence="2 3">
    <name type="scientific">Saccharopolyspora flava</name>
    <dbReference type="NCBI Taxonomy" id="95161"/>
    <lineage>
        <taxon>Bacteria</taxon>
        <taxon>Bacillati</taxon>
        <taxon>Actinomycetota</taxon>
        <taxon>Actinomycetes</taxon>
        <taxon>Pseudonocardiales</taxon>
        <taxon>Pseudonocardiaceae</taxon>
        <taxon>Saccharopolyspora</taxon>
    </lineage>
</organism>
<proteinExistence type="predicted"/>
<dbReference type="PANTHER" id="PTHR36456:SF1">
    <property type="entry name" value="UPF0232 PROTEIN SCO3875"/>
    <property type="match status" value="1"/>
</dbReference>